<reference evidence="1" key="1">
    <citation type="journal article" date="2010" name="Science">
        <title>Plasticity of animal genome architecture unmasked by rapid evolution of a pelagic tunicate.</title>
        <authorList>
            <person name="Denoeud F."/>
            <person name="Henriet S."/>
            <person name="Mungpakdee S."/>
            <person name="Aury J.M."/>
            <person name="Da Silva C."/>
            <person name="Brinkmann H."/>
            <person name="Mikhaleva J."/>
            <person name="Olsen L.C."/>
            <person name="Jubin C."/>
            <person name="Canestro C."/>
            <person name="Bouquet J.M."/>
            <person name="Danks G."/>
            <person name="Poulain J."/>
            <person name="Campsteijn C."/>
            <person name="Adamski M."/>
            <person name="Cross I."/>
            <person name="Yadetie F."/>
            <person name="Muffato M."/>
            <person name="Louis A."/>
            <person name="Butcher S."/>
            <person name="Tsagkogeorga G."/>
            <person name="Konrad A."/>
            <person name="Singh S."/>
            <person name="Jensen M.F."/>
            <person name="Cong E.H."/>
            <person name="Eikeseth-Otteraa H."/>
            <person name="Noel B."/>
            <person name="Anthouard V."/>
            <person name="Porcel B.M."/>
            <person name="Kachouri-Lafond R."/>
            <person name="Nishino A."/>
            <person name="Ugolini M."/>
            <person name="Chourrout P."/>
            <person name="Nishida H."/>
            <person name="Aasland R."/>
            <person name="Huzurbazar S."/>
            <person name="Westhof E."/>
            <person name="Delsuc F."/>
            <person name="Lehrach H."/>
            <person name="Reinhardt R."/>
            <person name="Weissenbach J."/>
            <person name="Roy S.W."/>
            <person name="Artiguenave F."/>
            <person name="Postlethwait J.H."/>
            <person name="Manak J.R."/>
            <person name="Thompson E.M."/>
            <person name="Jaillon O."/>
            <person name="Du Pasquier L."/>
            <person name="Boudinot P."/>
            <person name="Liberles D.A."/>
            <person name="Volff J.N."/>
            <person name="Philippe H."/>
            <person name="Lenhard B."/>
            <person name="Roest Crollius H."/>
            <person name="Wincker P."/>
            <person name="Chourrout D."/>
        </authorList>
    </citation>
    <scope>NUCLEOTIDE SEQUENCE [LARGE SCALE GENOMIC DNA]</scope>
</reference>
<dbReference type="EMBL" id="FN658186">
    <property type="protein sequence ID" value="CBY43397.1"/>
    <property type="molecule type" value="Genomic_DNA"/>
</dbReference>
<proteinExistence type="predicted"/>
<gene>
    <name evidence="1" type="ORF">GSOID_T00027989001</name>
</gene>
<evidence type="ECO:0000313" key="1">
    <source>
        <dbReference type="EMBL" id="CBY43397.1"/>
    </source>
</evidence>
<organism evidence="1">
    <name type="scientific">Oikopleura dioica</name>
    <name type="common">Tunicate</name>
    <dbReference type="NCBI Taxonomy" id="34765"/>
    <lineage>
        <taxon>Eukaryota</taxon>
        <taxon>Metazoa</taxon>
        <taxon>Chordata</taxon>
        <taxon>Tunicata</taxon>
        <taxon>Appendicularia</taxon>
        <taxon>Copelata</taxon>
        <taxon>Oikopleuridae</taxon>
        <taxon>Oikopleura</taxon>
    </lineage>
</organism>
<accession>E4Z6R9</accession>
<dbReference type="Proteomes" id="UP000011014">
    <property type="component" value="Unassembled WGS sequence"/>
</dbReference>
<feature type="non-terminal residue" evidence="1">
    <location>
        <position position="1"/>
    </location>
</feature>
<name>E4Z6R9_OIKDI</name>
<sequence>TLIFIMKRTINRPV</sequence>
<protein>
    <submittedName>
        <fullName evidence="1">Uncharacterized protein</fullName>
    </submittedName>
</protein>